<feature type="region of interest" description="Disordered" evidence="5">
    <location>
        <begin position="501"/>
        <end position="557"/>
    </location>
</feature>
<feature type="compositionally biased region" description="Basic and acidic residues" evidence="5">
    <location>
        <begin position="514"/>
        <end position="535"/>
    </location>
</feature>
<keyword evidence="4" id="KW-0479">Metal-binding</keyword>
<dbReference type="InterPro" id="IPR014722">
    <property type="entry name" value="Rib_uL2_dom2"/>
</dbReference>
<evidence type="ECO:0000256" key="5">
    <source>
        <dbReference type="SAM" id="MobiDB-lite"/>
    </source>
</evidence>
<dbReference type="Gene3D" id="1.10.720.30">
    <property type="entry name" value="SAP domain"/>
    <property type="match status" value="1"/>
</dbReference>
<dbReference type="Pfam" id="PF17136">
    <property type="entry name" value="ribosomal_L24"/>
    <property type="match status" value="1"/>
</dbReference>
<gene>
    <name evidence="8" type="ORF">PCOR1329_LOCUS69219</name>
</gene>
<protein>
    <submittedName>
        <fullName evidence="8">Uncharacterized protein</fullName>
    </submittedName>
</protein>
<dbReference type="InterPro" id="IPR003034">
    <property type="entry name" value="SAP_dom"/>
</dbReference>
<feature type="region of interest" description="Disordered" evidence="5">
    <location>
        <begin position="2007"/>
        <end position="2032"/>
    </location>
</feature>
<feature type="domain" description="CCHC-type" evidence="6">
    <location>
        <begin position="559"/>
        <end position="575"/>
    </location>
</feature>
<dbReference type="SUPFAM" id="SSF50104">
    <property type="entry name" value="Translation proteins SH3-like domain"/>
    <property type="match status" value="1"/>
</dbReference>
<dbReference type="EMBL" id="CAUYUJ010019071">
    <property type="protein sequence ID" value="CAK0888420.1"/>
    <property type="molecule type" value="Genomic_DNA"/>
</dbReference>
<sequence length="2548" mass="277839">MQLGYRSLAETNEVVLQAILPLLMSVGLVKELKVGCRQGRCIWMAQRTRERGVLNEPFVDINGGDLAAWLHLLKYAVPPVTAVAYSSHVIKGLTENWPARTTADGFAWADLRKQVWHLVEAFGGLGPDGLTVVKIASHVPKKNLQECGISYRDWLGNKFADTAAKSAAVSCRTRGVDRIRFRGAHQLVEGVAMWVAAVGAMAGWPERNSECSGDIASAALALNLKLCKPRMLVKLAPVSGAELTKPPAAKGDFGFAKRDFVTGSGEGCALLAAGSGVSCAGRPFLAQHAAEEEEEAWLKDLVDTRLLAKPKAFGGSEDEWPGWSFKMLAYLGALDEMMANELTAAMTFPLEEVRNARLLEEGASQRSRQLYFILVLLLEGAALQLIKPVGVGEGYRAWRTLQDMYEPDRPGRHAGLLQELIAFQFPEDNIVGTLADFDFKVTKYESQSHERIGDRIKMAILQRGIQDEALRAHLVHNASRLVTWELMRNEVHMVISTRSAISSVPPPVPMDTSAVEKARRERDKGKGKKGKEGKGKKGKGGDNSTDQRGQAAKDRAEKRCFHCHKTGHIKSECRKFLAEQKKKKGTNAVEQESKPTGAPPAASAAGSAAPVMAIATEGGAEPLWCLAIELEEGQESSSTGAAATPLAPATTAIHLRSSEPSSGTAQPRQPFLVGASPIEQLSQPGAANEHETFESKEIIGINEHWVMVDSGAARSVCPPSHGAHEALRGLSERIRLVGASGDDIPCHGERFVTYTKDGHKIGVDYKVADVKRPVLGVSQAVDKGTSWVFTPSGSYMIPKPIEFSDPDAVPLVRRNDLFYLKMDKYGEGVKNSLVMPVRGEEPGGEAGGASAASRAAARAALQGGGGGAAATHAQAEASEPAAQAVLEESVPVRVKKDPVKPSLAEQRTHELVHIPARSWCWVCVRSKFTDDPHYKAGHERTGDEVQIDYYFLGQLSILNMVHMNSQAIHGIMGPKGTDAYMVKTAVATIENWGLDRIVLKHDQEASITALAREIKAQRKAPTMVESAQRANHQGVGGVERANEELGKQIRALLFSVGDNYKRELPADHGLLPWLIRHAGWQLNRFTVHGNGKTTYEVLKGRPYRGELVNFAECVWARDPTPTSKLQPRWHAAVWLGKTEVSDEHLVAGPTRTTRVRTVRRRPEGERFVLEELDKFAGVPWDMRRAPQIGIVPAGAPQVEPNQQRLMPPPPPPPVVLPAAGPEALVPPAMVGPAPPAGPGGAGLRSTYITRALIDKYGWTPMCPRCVTGMGSHSEECRKRIENELRKEEMARAAAGAAPSSAAAGAAPTPAAAGAAPEPAAGAGDGRPGSSGDASMAPRDDQGEAAAKRPRQTAAITVGSLAVGAFVEINPYTYEGLDQQSHEELETVTEIESCEPLEIGMFEVSPVEPAAITVLPDTEKHVYDARSGKELPRDLVRRGREAEIEEMRRHGVFEEVRVAESRGKVVRFKWVEDLRTKDGTSFVRSRGVAMEINTYGREDCNAGTPPIAIVRAIVSLAATKKGRRHLSVHDVHVAFFHADLDEWIVVIPPPGLRRDGYVWQLRKAMYGTRKAAQAWQEYVAGVFKKNNWTRIAVAAGVYHESLLDMTSAIHGDDILTEGEEESLDVLDQQLMASMDVKCIGRVGPDGVRELPYLKRKIRWTGKGFVWIGDTKHVTRCVELLGLTECKPADTPGSKATGKSVREALDPLPHDEAKLYQQVAGLVNYVAVDRPDIQFAAKVILTDMGKPTVISMLRLRRCVRYLHGRRELGWFYEEQEMPKAVLYETDSDWAEDEITRKSTSSVYGFFGSHLLETQVASQPVVALSSGEAEFYAIGRGAASAIMMRQFYQQCGIEVASKVHSDSNAGRAIATRIGSGKVRHLQIRDLWVQERVRLGELQLGRVDTESNRSDLGTKHLDGKRVLKLLEMSNLRLLTKGLAAGLGVTFTEAAEHGDKQCSAAADEEVESNIGSIGPAMIVFIIVLVLAVKGAVECTRGAVQLFSSRAAGAAPPAGAARAAPQADGTARPEAASKDAPEGHVVSRAAAIAAPERVAEGRNLGSEYFGKMLAEATVAELKEELRWRKLPVSGLKADLIVRLTRDGGQHMASSEGLAAAAWAARLVPGRVPIRAFRSDASLSSHLGAARSRLGAGLARWWGLARGRLALGAAPDMKHLQGRPQHRVERREKYWQKVSHVDVRLMDASRHPARAVRRYEQCVFVALYLFSLTTRSIVCTYRLATFVAGCASEPLMRWMVAEGVHRAAEFHHYVLVCPVAGQVQALGNEADKFCGRTGPLVANTRYWTRFVAMLTFSSDPKLVFKALACAAFAWTCIGGSGSLAGFLAPTGSGPLPPAPRPAYRRQLATGRDGREPAVAMRANSAEPSAPTSNPKVRRMQFGKFYSPQGRQVRVRVNRHTNKPILYRMHVQEGDFVQVQKGKDAGKVTQVIRVYRKWNKVLCLGVNFVIKHVRPQREDEVGSRVQVEHPLHASNLLQYDKEEGVAGYLGIRWVPQKVSEGGDMIYYPERYNKATGNAIPNRVPPKWTPVLERGEEEDDE</sequence>
<keyword evidence="4" id="KW-0862">Zinc</keyword>
<feature type="compositionally biased region" description="Low complexity" evidence="5">
    <location>
        <begin position="1291"/>
        <end position="1321"/>
    </location>
</feature>
<dbReference type="Proteomes" id="UP001189429">
    <property type="component" value="Unassembled WGS sequence"/>
</dbReference>
<comment type="similarity">
    <text evidence="1">Belongs to the universal ribosomal protein uL24 family.</text>
</comment>
<name>A0ABN9WP36_9DINO</name>
<feature type="compositionally biased region" description="Low complexity" evidence="5">
    <location>
        <begin position="869"/>
        <end position="882"/>
    </location>
</feature>
<evidence type="ECO:0000256" key="2">
    <source>
        <dbReference type="ARBA" id="ARBA00022980"/>
    </source>
</evidence>
<dbReference type="InterPro" id="IPR036875">
    <property type="entry name" value="Znf_CCHC_sf"/>
</dbReference>
<dbReference type="InterPro" id="IPR036361">
    <property type="entry name" value="SAP_dom_sf"/>
</dbReference>
<evidence type="ECO:0000259" key="7">
    <source>
        <dbReference type="PROSITE" id="PS50800"/>
    </source>
</evidence>
<evidence type="ECO:0000256" key="4">
    <source>
        <dbReference type="PROSITE-ProRule" id="PRU00047"/>
    </source>
</evidence>
<evidence type="ECO:0000313" key="8">
    <source>
        <dbReference type="EMBL" id="CAK0888420.1"/>
    </source>
</evidence>
<organism evidence="8 9">
    <name type="scientific">Prorocentrum cordatum</name>
    <dbReference type="NCBI Taxonomy" id="2364126"/>
    <lineage>
        <taxon>Eukaryota</taxon>
        <taxon>Sar</taxon>
        <taxon>Alveolata</taxon>
        <taxon>Dinophyceae</taxon>
        <taxon>Prorocentrales</taxon>
        <taxon>Prorocentraceae</taxon>
        <taxon>Prorocentrum</taxon>
    </lineage>
</organism>
<dbReference type="SMART" id="SM00513">
    <property type="entry name" value="SAP"/>
    <property type="match status" value="1"/>
</dbReference>
<dbReference type="InterPro" id="IPR008991">
    <property type="entry name" value="Translation_prot_SH3-like_sf"/>
</dbReference>
<dbReference type="SUPFAM" id="SSF68906">
    <property type="entry name" value="SAP domain"/>
    <property type="match status" value="1"/>
</dbReference>
<keyword evidence="3" id="KW-0687">Ribonucleoprotein</keyword>
<dbReference type="CDD" id="cd09272">
    <property type="entry name" value="RNase_HI_RT_Ty1"/>
    <property type="match status" value="1"/>
</dbReference>
<dbReference type="InterPro" id="IPR003256">
    <property type="entry name" value="Ribosomal_uL24"/>
</dbReference>
<reference evidence="8" key="1">
    <citation type="submission" date="2023-10" db="EMBL/GenBank/DDBJ databases">
        <authorList>
            <person name="Chen Y."/>
            <person name="Shah S."/>
            <person name="Dougan E. K."/>
            <person name="Thang M."/>
            <person name="Chan C."/>
        </authorList>
    </citation>
    <scope>NUCLEOTIDE SEQUENCE [LARGE SCALE GENOMIC DNA]</scope>
</reference>
<dbReference type="NCBIfam" id="TIGR01079">
    <property type="entry name" value="rplX_bact"/>
    <property type="match status" value="1"/>
</dbReference>
<dbReference type="PROSITE" id="PS50800">
    <property type="entry name" value="SAP"/>
    <property type="match status" value="1"/>
</dbReference>
<dbReference type="SMART" id="SM00343">
    <property type="entry name" value="ZnF_C2HC"/>
    <property type="match status" value="1"/>
</dbReference>
<dbReference type="InterPro" id="IPR001878">
    <property type="entry name" value="Znf_CCHC"/>
</dbReference>
<dbReference type="SUPFAM" id="SSF57756">
    <property type="entry name" value="Retrovirus zinc finger-like domains"/>
    <property type="match status" value="1"/>
</dbReference>
<feature type="domain" description="SAP" evidence="7">
    <location>
        <begin position="2063"/>
        <end position="2097"/>
    </location>
</feature>
<dbReference type="Gene3D" id="2.30.30.30">
    <property type="match status" value="1"/>
</dbReference>
<keyword evidence="4" id="KW-0863">Zinc-finger</keyword>
<evidence type="ECO:0000313" key="9">
    <source>
        <dbReference type="Proteomes" id="UP001189429"/>
    </source>
</evidence>
<dbReference type="Pfam" id="PF07727">
    <property type="entry name" value="RVT_2"/>
    <property type="match status" value="1"/>
</dbReference>
<feature type="region of interest" description="Disordered" evidence="5">
    <location>
        <begin position="863"/>
        <end position="882"/>
    </location>
</feature>
<keyword evidence="2" id="KW-0689">Ribosomal protein</keyword>
<dbReference type="PROSITE" id="PS50158">
    <property type="entry name" value="ZF_CCHC"/>
    <property type="match status" value="1"/>
</dbReference>
<evidence type="ECO:0000256" key="1">
    <source>
        <dbReference type="ARBA" id="ARBA00010618"/>
    </source>
</evidence>
<feature type="region of interest" description="Disordered" evidence="5">
    <location>
        <begin position="1288"/>
        <end position="1351"/>
    </location>
</feature>
<dbReference type="InterPro" id="IPR013103">
    <property type="entry name" value="RVT_2"/>
</dbReference>
<feature type="region of interest" description="Disordered" evidence="5">
    <location>
        <begin position="584"/>
        <end position="604"/>
    </location>
</feature>
<dbReference type="PANTHER" id="PTHR48125">
    <property type="entry name" value="LP07818P1"/>
    <property type="match status" value="1"/>
</dbReference>
<dbReference type="CDD" id="cd06089">
    <property type="entry name" value="KOW_RPL26"/>
    <property type="match status" value="1"/>
</dbReference>
<dbReference type="HAMAP" id="MF_01326_B">
    <property type="entry name" value="Ribosomal_uL24_B"/>
    <property type="match status" value="1"/>
</dbReference>
<accession>A0ABN9WP36</accession>
<evidence type="ECO:0000259" key="6">
    <source>
        <dbReference type="PROSITE" id="PS50158"/>
    </source>
</evidence>
<keyword evidence="9" id="KW-1185">Reference proteome</keyword>
<proteinExistence type="inferred from homology"/>
<feature type="compositionally biased region" description="Low complexity" evidence="5">
    <location>
        <begin position="2007"/>
        <end position="2022"/>
    </location>
</feature>
<dbReference type="PANTHER" id="PTHR48125:SF10">
    <property type="entry name" value="OS12G0136300 PROTEIN"/>
    <property type="match status" value="1"/>
</dbReference>
<dbReference type="Pfam" id="PF02037">
    <property type="entry name" value="SAP"/>
    <property type="match status" value="1"/>
</dbReference>
<dbReference type="InterPro" id="IPR057264">
    <property type="entry name" value="Ribosomal_uL24_C"/>
</dbReference>
<comment type="caution">
    <text evidence="8">The sequence shown here is derived from an EMBL/GenBank/DDBJ whole genome shotgun (WGS) entry which is preliminary data.</text>
</comment>
<dbReference type="InterPro" id="IPR041988">
    <property type="entry name" value="Ribosomal_uL24_KOW"/>
</dbReference>
<evidence type="ECO:0000256" key="3">
    <source>
        <dbReference type="ARBA" id="ARBA00023274"/>
    </source>
</evidence>